<dbReference type="EMBL" id="MFDO01000007">
    <property type="protein sequence ID" value="OGE65778.1"/>
    <property type="molecule type" value="Genomic_DNA"/>
</dbReference>
<comment type="caution">
    <text evidence="2">The sequence shown here is derived from an EMBL/GenBank/DDBJ whole genome shotgun (WGS) entry which is preliminary data.</text>
</comment>
<dbReference type="AlphaFoldDB" id="A0A1F5MKA6"/>
<feature type="transmembrane region" description="Helical" evidence="1">
    <location>
        <begin position="93"/>
        <end position="116"/>
    </location>
</feature>
<keyword evidence="1" id="KW-1133">Transmembrane helix</keyword>
<organism evidence="2 3">
    <name type="scientific">Candidatus Daviesbacteria bacterium RIFCSPLOWO2_01_FULL_40_24</name>
    <dbReference type="NCBI Taxonomy" id="1797787"/>
    <lineage>
        <taxon>Bacteria</taxon>
        <taxon>Candidatus Daviesiibacteriota</taxon>
    </lineage>
</organism>
<feature type="transmembrane region" description="Helical" evidence="1">
    <location>
        <begin position="59"/>
        <end position="81"/>
    </location>
</feature>
<evidence type="ECO:0008006" key="4">
    <source>
        <dbReference type="Google" id="ProtNLM"/>
    </source>
</evidence>
<proteinExistence type="predicted"/>
<protein>
    <recommendedName>
        <fullName evidence="4">DUF1648 domain-containing protein</fullName>
    </recommendedName>
</protein>
<keyword evidence="1" id="KW-0812">Transmembrane</keyword>
<gene>
    <name evidence="2" type="ORF">A3B49_04135</name>
</gene>
<keyword evidence="1" id="KW-0472">Membrane</keyword>
<name>A0A1F5MKA6_9BACT</name>
<sequence>MIITKWIKTNDKFFVVPILISFSSTLFILLNYLVILPILPNRIPMHYSRPWGETQLVENWQFLLLPVTLVVLTLLNLFLASQLHPSQLVLRRTLLLTVVLLSFMILVSSIKILLIFV</sequence>
<accession>A0A1F5MKA6</accession>
<evidence type="ECO:0000313" key="2">
    <source>
        <dbReference type="EMBL" id="OGE65778.1"/>
    </source>
</evidence>
<feature type="transmembrane region" description="Helical" evidence="1">
    <location>
        <begin position="12"/>
        <end position="39"/>
    </location>
</feature>
<evidence type="ECO:0000256" key="1">
    <source>
        <dbReference type="SAM" id="Phobius"/>
    </source>
</evidence>
<dbReference type="Proteomes" id="UP000178017">
    <property type="component" value="Unassembled WGS sequence"/>
</dbReference>
<evidence type="ECO:0000313" key="3">
    <source>
        <dbReference type="Proteomes" id="UP000178017"/>
    </source>
</evidence>
<reference evidence="2 3" key="1">
    <citation type="journal article" date="2016" name="Nat. Commun.">
        <title>Thousands of microbial genomes shed light on interconnected biogeochemical processes in an aquifer system.</title>
        <authorList>
            <person name="Anantharaman K."/>
            <person name="Brown C.T."/>
            <person name="Hug L.A."/>
            <person name="Sharon I."/>
            <person name="Castelle C.J."/>
            <person name="Probst A.J."/>
            <person name="Thomas B.C."/>
            <person name="Singh A."/>
            <person name="Wilkins M.J."/>
            <person name="Karaoz U."/>
            <person name="Brodie E.L."/>
            <person name="Williams K.H."/>
            <person name="Hubbard S.S."/>
            <person name="Banfield J.F."/>
        </authorList>
    </citation>
    <scope>NUCLEOTIDE SEQUENCE [LARGE SCALE GENOMIC DNA]</scope>
</reference>